<name>A0AAE1Q8A7_9EUCA</name>
<organism evidence="2 3">
    <name type="scientific">Petrolisthes manimaculis</name>
    <dbReference type="NCBI Taxonomy" id="1843537"/>
    <lineage>
        <taxon>Eukaryota</taxon>
        <taxon>Metazoa</taxon>
        <taxon>Ecdysozoa</taxon>
        <taxon>Arthropoda</taxon>
        <taxon>Crustacea</taxon>
        <taxon>Multicrustacea</taxon>
        <taxon>Malacostraca</taxon>
        <taxon>Eumalacostraca</taxon>
        <taxon>Eucarida</taxon>
        <taxon>Decapoda</taxon>
        <taxon>Pleocyemata</taxon>
        <taxon>Anomura</taxon>
        <taxon>Galatheoidea</taxon>
        <taxon>Porcellanidae</taxon>
        <taxon>Petrolisthes</taxon>
    </lineage>
</organism>
<evidence type="ECO:0000256" key="1">
    <source>
        <dbReference type="SAM" id="MobiDB-lite"/>
    </source>
</evidence>
<feature type="region of interest" description="Disordered" evidence="1">
    <location>
        <begin position="18"/>
        <end position="41"/>
    </location>
</feature>
<comment type="caution">
    <text evidence="2">The sequence shown here is derived from an EMBL/GenBank/DDBJ whole genome shotgun (WGS) entry which is preliminary data.</text>
</comment>
<evidence type="ECO:0000313" key="2">
    <source>
        <dbReference type="EMBL" id="KAK4321736.1"/>
    </source>
</evidence>
<gene>
    <name evidence="2" type="ORF">Pmani_007476</name>
</gene>
<evidence type="ECO:0000313" key="3">
    <source>
        <dbReference type="Proteomes" id="UP001292094"/>
    </source>
</evidence>
<keyword evidence="3" id="KW-1185">Reference proteome</keyword>
<sequence>MDLIRLWPLPRGSHRSRYLDGTAPDGRIKGPSSHQRTAGGSIRYCTVTPGGVSANNVQYMELKDIISRALGKTKAC</sequence>
<proteinExistence type="predicted"/>
<protein>
    <submittedName>
        <fullName evidence="2">Uncharacterized protein</fullName>
    </submittedName>
</protein>
<dbReference type="AlphaFoldDB" id="A0AAE1Q8A7"/>
<accession>A0AAE1Q8A7</accession>
<dbReference type="EMBL" id="JAWZYT010000561">
    <property type="protein sequence ID" value="KAK4321736.1"/>
    <property type="molecule type" value="Genomic_DNA"/>
</dbReference>
<dbReference type="Proteomes" id="UP001292094">
    <property type="component" value="Unassembled WGS sequence"/>
</dbReference>
<reference evidence="2" key="1">
    <citation type="submission" date="2023-11" db="EMBL/GenBank/DDBJ databases">
        <title>Genome assemblies of two species of porcelain crab, Petrolisthes cinctipes and Petrolisthes manimaculis (Anomura: Porcellanidae).</title>
        <authorList>
            <person name="Angst P."/>
        </authorList>
    </citation>
    <scope>NUCLEOTIDE SEQUENCE</scope>
    <source>
        <strain evidence="2">PB745_02</strain>
        <tissue evidence="2">Gill</tissue>
    </source>
</reference>